<gene>
    <name evidence="1" type="ORF">G3I43_25385</name>
</gene>
<dbReference type="AlphaFoldDB" id="A0A6G3SX72"/>
<sequence length="224" mass="23903">MTAEQHSPRRRRFDLFGFEVFRGLLAGCADDAFADVEAALASGGNVRGSRERRAVPGFLGRSAALSRGCADVGLETLAAELLGGPCVYLYGDASEIHGDTYWHSDTEAPDDDATRTAEGAPARLVKFVLYDMPLDGSNGALRLLPGSHRAPAAYPTADLAPEDLPAQVLPVEPGDVIAFDPRVRHAALGGVIRRQIAVAFARRPEHLAAQQQLMSLVMADKTVV</sequence>
<protein>
    <recommendedName>
        <fullName evidence="2">Phytanoyl-CoA dioxygenase family protein</fullName>
    </recommendedName>
</protein>
<dbReference type="Gene3D" id="2.60.120.620">
    <property type="entry name" value="q2cbj1_9rhob like domain"/>
    <property type="match status" value="1"/>
</dbReference>
<dbReference type="SUPFAM" id="SSF51197">
    <property type="entry name" value="Clavaminate synthase-like"/>
    <property type="match status" value="1"/>
</dbReference>
<comment type="caution">
    <text evidence="1">The sequence shown here is derived from an EMBL/GenBank/DDBJ whole genome shotgun (WGS) entry which is preliminary data.</text>
</comment>
<name>A0A6G3SX72_STRAQ</name>
<accession>A0A6G3SX72</accession>
<evidence type="ECO:0000313" key="1">
    <source>
        <dbReference type="EMBL" id="NEB87480.1"/>
    </source>
</evidence>
<dbReference type="EMBL" id="JAAGMK010000725">
    <property type="protein sequence ID" value="NEB87480.1"/>
    <property type="molecule type" value="Genomic_DNA"/>
</dbReference>
<dbReference type="RefSeq" id="WP_164259068.1">
    <property type="nucleotide sequence ID" value="NZ_JAAGMK010000725.1"/>
</dbReference>
<dbReference type="GO" id="GO:0016706">
    <property type="term" value="F:2-oxoglutarate-dependent dioxygenase activity"/>
    <property type="evidence" value="ECO:0007669"/>
    <property type="project" value="UniProtKB-ARBA"/>
</dbReference>
<dbReference type="Pfam" id="PF05721">
    <property type="entry name" value="PhyH"/>
    <property type="match status" value="1"/>
</dbReference>
<evidence type="ECO:0008006" key="2">
    <source>
        <dbReference type="Google" id="ProtNLM"/>
    </source>
</evidence>
<proteinExistence type="predicted"/>
<dbReference type="InterPro" id="IPR008775">
    <property type="entry name" value="Phytyl_CoA_dOase-like"/>
</dbReference>
<organism evidence="1">
    <name type="scientific">Streptomyces anulatus</name>
    <name type="common">Streptomyces chrysomallus</name>
    <dbReference type="NCBI Taxonomy" id="1892"/>
    <lineage>
        <taxon>Bacteria</taxon>
        <taxon>Bacillati</taxon>
        <taxon>Actinomycetota</taxon>
        <taxon>Actinomycetes</taxon>
        <taxon>Kitasatosporales</taxon>
        <taxon>Streptomycetaceae</taxon>
        <taxon>Streptomyces</taxon>
    </lineage>
</organism>
<reference evidence="1" key="1">
    <citation type="submission" date="2020-01" db="EMBL/GenBank/DDBJ databases">
        <title>Insect and environment-associated Actinomycetes.</title>
        <authorList>
            <person name="Currrie C."/>
            <person name="Chevrette M."/>
            <person name="Carlson C."/>
            <person name="Stubbendieck R."/>
            <person name="Wendt-Pienkowski E."/>
        </authorList>
    </citation>
    <scope>NUCLEOTIDE SEQUENCE</scope>
    <source>
        <strain evidence="1">SID505</strain>
    </source>
</reference>